<evidence type="ECO:0000256" key="3">
    <source>
        <dbReference type="ARBA" id="ARBA00023125"/>
    </source>
</evidence>
<dbReference type="EMBL" id="JBDPZC010000002">
    <property type="protein sequence ID" value="MEO3712440.1"/>
    <property type="molecule type" value="Genomic_DNA"/>
</dbReference>
<feature type="domain" description="HTH lysR-type" evidence="5">
    <location>
        <begin position="1"/>
        <end position="60"/>
    </location>
</feature>
<sequence length="310" mass="33126">MLDQLKRMAVLATVIEQGSFAGAARQLQTSTSAVSQQVRALERDMGVTLLHRSTRKLSLTPAGSRFHEGCAAMLAAAREAQTQLHQLRDAPEGELRVAAPVGFARQLGPALAPLLATHPALRLHLEVDDGFTDLVEKRIDLAIRFGRLPDSAWVGTRIGEKGVSLYAAPAYLARHGVPTLETLAAHDWLLLRPDAGSRHRLPLPGAGSRVLEVQARATSNNQLSLQQLCEAGLGLALLSPGDVGEAAQSGRLLALLPELAWPALPIHALSPQRDAQPAKVRHAIAALRQYFQAGGQTAGKPATDPHRETP</sequence>
<organism evidence="6 7">
    <name type="scientific">Roseateles flavus</name>
    <dbReference type="NCBI Taxonomy" id="3149041"/>
    <lineage>
        <taxon>Bacteria</taxon>
        <taxon>Pseudomonadati</taxon>
        <taxon>Pseudomonadota</taxon>
        <taxon>Betaproteobacteria</taxon>
        <taxon>Burkholderiales</taxon>
        <taxon>Sphaerotilaceae</taxon>
        <taxon>Roseateles</taxon>
    </lineage>
</organism>
<comment type="caution">
    <text evidence="6">The sequence shown here is derived from an EMBL/GenBank/DDBJ whole genome shotgun (WGS) entry which is preliminary data.</text>
</comment>
<dbReference type="PANTHER" id="PTHR30537:SF30">
    <property type="entry name" value="TRANSCRIPTIONAL REGULATOR-RELATED"/>
    <property type="match status" value="1"/>
</dbReference>
<dbReference type="InterPro" id="IPR005119">
    <property type="entry name" value="LysR_subst-bd"/>
</dbReference>
<protein>
    <submittedName>
        <fullName evidence="6">LysR family transcriptional regulator</fullName>
    </submittedName>
</protein>
<dbReference type="CDD" id="cd08422">
    <property type="entry name" value="PBP2_CrgA_like"/>
    <property type="match status" value="1"/>
</dbReference>
<dbReference type="Gene3D" id="1.10.10.10">
    <property type="entry name" value="Winged helix-like DNA-binding domain superfamily/Winged helix DNA-binding domain"/>
    <property type="match status" value="1"/>
</dbReference>
<dbReference type="RefSeq" id="WP_347607826.1">
    <property type="nucleotide sequence ID" value="NZ_JBDPZC010000002.1"/>
</dbReference>
<evidence type="ECO:0000313" key="7">
    <source>
        <dbReference type="Proteomes" id="UP001462640"/>
    </source>
</evidence>
<evidence type="ECO:0000256" key="4">
    <source>
        <dbReference type="ARBA" id="ARBA00023163"/>
    </source>
</evidence>
<dbReference type="PROSITE" id="PS50931">
    <property type="entry name" value="HTH_LYSR"/>
    <property type="match status" value="1"/>
</dbReference>
<dbReference type="PANTHER" id="PTHR30537">
    <property type="entry name" value="HTH-TYPE TRANSCRIPTIONAL REGULATOR"/>
    <property type="match status" value="1"/>
</dbReference>
<dbReference type="InterPro" id="IPR058163">
    <property type="entry name" value="LysR-type_TF_proteobact-type"/>
</dbReference>
<dbReference type="Gene3D" id="3.40.190.290">
    <property type="match status" value="1"/>
</dbReference>
<name>A0ABV0GBK9_9BURK</name>
<keyword evidence="4" id="KW-0804">Transcription</keyword>
<dbReference type="Pfam" id="PF03466">
    <property type="entry name" value="LysR_substrate"/>
    <property type="match status" value="1"/>
</dbReference>
<gene>
    <name evidence="6" type="ORF">ABDJ40_06630</name>
</gene>
<dbReference type="Proteomes" id="UP001462640">
    <property type="component" value="Unassembled WGS sequence"/>
</dbReference>
<comment type="similarity">
    <text evidence="1">Belongs to the LysR transcriptional regulatory family.</text>
</comment>
<reference evidence="6 7" key="1">
    <citation type="submission" date="2024-05" db="EMBL/GenBank/DDBJ databases">
        <title>Roseateles sp. 2.12 16S ribosomal RNA gene Genome sequencing and assembly.</title>
        <authorList>
            <person name="Woo H."/>
        </authorList>
    </citation>
    <scope>NUCLEOTIDE SEQUENCE [LARGE SCALE GENOMIC DNA]</scope>
    <source>
        <strain evidence="6 7">2.12</strain>
    </source>
</reference>
<dbReference type="SUPFAM" id="SSF46785">
    <property type="entry name" value="Winged helix' DNA-binding domain"/>
    <property type="match status" value="1"/>
</dbReference>
<evidence type="ECO:0000256" key="2">
    <source>
        <dbReference type="ARBA" id="ARBA00023015"/>
    </source>
</evidence>
<evidence type="ECO:0000259" key="5">
    <source>
        <dbReference type="PROSITE" id="PS50931"/>
    </source>
</evidence>
<dbReference type="Pfam" id="PF00126">
    <property type="entry name" value="HTH_1"/>
    <property type="match status" value="1"/>
</dbReference>
<dbReference type="InterPro" id="IPR036390">
    <property type="entry name" value="WH_DNA-bd_sf"/>
</dbReference>
<evidence type="ECO:0000256" key="1">
    <source>
        <dbReference type="ARBA" id="ARBA00009437"/>
    </source>
</evidence>
<keyword evidence="3" id="KW-0238">DNA-binding</keyword>
<accession>A0ABV0GBK9</accession>
<keyword evidence="2" id="KW-0805">Transcription regulation</keyword>
<keyword evidence="7" id="KW-1185">Reference proteome</keyword>
<evidence type="ECO:0000313" key="6">
    <source>
        <dbReference type="EMBL" id="MEO3712440.1"/>
    </source>
</evidence>
<dbReference type="SUPFAM" id="SSF53850">
    <property type="entry name" value="Periplasmic binding protein-like II"/>
    <property type="match status" value="1"/>
</dbReference>
<dbReference type="InterPro" id="IPR000847">
    <property type="entry name" value="LysR_HTH_N"/>
</dbReference>
<dbReference type="InterPro" id="IPR036388">
    <property type="entry name" value="WH-like_DNA-bd_sf"/>
</dbReference>
<proteinExistence type="inferred from homology"/>